<proteinExistence type="predicted"/>
<geneLocation type="plasmid" evidence="2">
    <name>pc0210c1</name>
</geneLocation>
<name>A0A6G7BAL7_9LACO</name>
<evidence type="ECO:0000313" key="1">
    <source>
        <dbReference type="EMBL" id="QIH24458.1"/>
    </source>
</evidence>
<protein>
    <submittedName>
        <fullName evidence="1">Uncharacterized protein</fullName>
    </submittedName>
</protein>
<organism evidence="1 2">
    <name type="scientific">Lactobacillus iners</name>
    <dbReference type="NCBI Taxonomy" id="147802"/>
    <lineage>
        <taxon>Bacteria</taxon>
        <taxon>Bacillati</taxon>
        <taxon>Bacillota</taxon>
        <taxon>Bacilli</taxon>
        <taxon>Lactobacillales</taxon>
        <taxon>Lactobacillaceae</taxon>
        <taxon>Lactobacillus</taxon>
    </lineage>
</organism>
<dbReference type="EMBL" id="CP049229">
    <property type="protein sequence ID" value="QIH24458.1"/>
    <property type="molecule type" value="Genomic_DNA"/>
</dbReference>
<reference evidence="1 2" key="1">
    <citation type="submission" date="2020-02" db="EMBL/GenBank/DDBJ databases">
        <title>Complete genome sequences of six Lactobacillus iners strains isolated from the human vagina.</title>
        <authorList>
            <person name="France M.T."/>
            <person name="Rutt L."/>
            <person name="Narina S."/>
            <person name="Arbaugh S."/>
            <person name="Humphrys M.S."/>
            <person name="Ma B."/>
            <person name="Hayward M.R."/>
            <person name="Relman D."/>
            <person name="Kwon D.S."/>
            <person name="Ravel J."/>
        </authorList>
    </citation>
    <scope>NUCLEOTIDE SEQUENCE [LARGE SCALE GENOMIC DNA]</scope>
    <source>
        <strain evidence="1 2">C0210C1</strain>
        <plasmid evidence="2">pc0210c1</plasmid>
    </source>
</reference>
<gene>
    <name evidence="1" type="ORF">G6Z83_06980</name>
</gene>
<accession>A0A6G7BAL7</accession>
<keyword evidence="1" id="KW-0614">Plasmid</keyword>
<dbReference type="RefSeq" id="WP_164824146.1">
    <property type="nucleotide sequence ID" value="NZ_CP049229.1"/>
</dbReference>
<dbReference type="AlphaFoldDB" id="A0A6G7BAL7"/>
<evidence type="ECO:0000313" key="2">
    <source>
        <dbReference type="Proteomes" id="UP000501676"/>
    </source>
</evidence>
<dbReference type="Proteomes" id="UP000501676">
    <property type="component" value="Plasmid pC0210C1"/>
</dbReference>
<sequence length="303" mass="35571">MKTEEVLVKRVLRGYGHERALEGVKKININSLRKALNRLSDSDWIDFCKTISSKSLGKMNFCGFGSFDVPSYRTNAALEYALTVFLDINHLWESEEDQKMCEDCAYRPVCPDKFVPKKYLEKYMNRTPIIDAKGRKKPGFWDWQYIYKRYAIKNALLNSISSSESKNCIEVETEESGLVTFSKLSAWQKRAVLRGFVWCETGTNLYDLEDFRELDKNYFKPKKIQKEVQGDLKRLKIKIAYDHVEKEGLDIRKKDNLITGADGRRLDSDNKKITFLYKWPYAKKWHEISLEEVKELGYKLIDF</sequence>